<gene>
    <name evidence="2" type="ORF">GMA22_14970</name>
</gene>
<dbReference type="SUPFAM" id="SSF55909">
    <property type="entry name" value="Pentein"/>
    <property type="match status" value="1"/>
</dbReference>
<dbReference type="PANTHER" id="PTHR31377:SF0">
    <property type="entry name" value="AGMATINE DEIMINASE-RELATED"/>
    <property type="match status" value="1"/>
</dbReference>
<dbReference type="AlphaFoldDB" id="A0ABD6HTD9"/>
<protein>
    <submittedName>
        <fullName evidence="2">Agmatine deiminase family protein</fullName>
    </submittedName>
</protein>
<dbReference type="InterPro" id="IPR006311">
    <property type="entry name" value="TAT_signal"/>
</dbReference>
<dbReference type="EMBL" id="WNKC01000002">
    <property type="protein sequence ID" value="MVF04557.1"/>
    <property type="molecule type" value="Genomic_DNA"/>
</dbReference>
<sequence>MSSRRTFIKQLSAVAGVGLTASLGFPLRGHAEAALNPAWRMPDEGEPQLRAFLAFGAQKAIWGGFTADVQAAQGRIARAIAEFQPLTVFCRAHERQLAEATCGSQNVSYVVTELNDIWMRDIGANFVINDAGALGAVDFNFNGWGDKQQHAKDARLAAFAAKKYGVAQPRRSALVGEGGGIEVDGRGTGIMTESSWVNANRNPGWNRDRVEQELKAMLGLRKIIWLPGIKGRDITDAHVDFYARFVRPGVVVANLDTDPASYDHAVTQAHLAILKAATDADGRKLQVHTLSPPLAPRDSRFSRFSRNNPDFAAGYINYFVINGAVIAPEFGDPQADKAAFELLTALYPQRKVVQLEIDAIAAGGGGIHCVTSQLPVHGKPEQ</sequence>
<accession>A0ABD6HTD9</accession>
<dbReference type="InterPro" id="IPR007466">
    <property type="entry name" value="Peptidyl-Arg-deiminase_porph"/>
</dbReference>
<dbReference type="Pfam" id="PF04371">
    <property type="entry name" value="PAD_porph"/>
    <property type="match status" value="1"/>
</dbReference>
<comment type="caution">
    <text evidence="2">The sequence shown here is derived from an EMBL/GenBank/DDBJ whole genome shotgun (WGS) entry which is preliminary data.</text>
</comment>
<dbReference type="RefSeq" id="WP_156865995.1">
    <property type="nucleotide sequence ID" value="NZ_WNKC01000002.1"/>
</dbReference>
<dbReference type="GO" id="GO:0016787">
    <property type="term" value="F:hydrolase activity"/>
    <property type="evidence" value="ECO:0007669"/>
    <property type="project" value="UniProtKB-KW"/>
</dbReference>
<dbReference type="PROSITE" id="PS51318">
    <property type="entry name" value="TAT"/>
    <property type="match status" value="1"/>
</dbReference>
<evidence type="ECO:0000256" key="1">
    <source>
        <dbReference type="ARBA" id="ARBA00022801"/>
    </source>
</evidence>
<organism evidence="2 3">
    <name type="scientific">Serratia marcescens</name>
    <dbReference type="NCBI Taxonomy" id="615"/>
    <lineage>
        <taxon>Bacteria</taxon>
        <taxon>Pseudomonadati</taxon>
        <taxon>Pseudomonadota</taxon>
        <taxon>Gammaproteobacteria</taxon>
        <taxon>Enterobacterales</taxon>
        <taxon>Yersiniaceae</taxon>
        <taxon>Serratia</taxon>
    </lineage>
</organism>
<name>A0ABD6HTD9_SERMA</name>
<evidence type="ECO:0000313" key="3">
    <source>
        <dbReference type="Proteomes" id="UP000443014"/>
    </source>
</evidence>
<dbReference type="PANTHER" id="PTHR31377">
    <property type="entry name" value="AGMATINE DEIMINASE-RELATED"/>
    <property type="match status" value="1"/>
</dbReference>
<evidence type="ECO:0000313" key="2">
    <source>
        <dbReference type="EMBL" id="MVF04557.1"/>
    </source>
</evidence>
<proteinExistence type="predicted"/>
<dbReference type="Gene3D" id="3.75.10.10">
    <property type="entry name" value="L-arginine/glycine Amidinotransferase, Chain A"/>
    <property type="match status" value="1"/>
</dbReference>
<dbReference type="Proteomes" id="UP000443014">
    <property type="component" value="Unassembled WGS sequence"/>
</dbReference>
<keyword evidence="1" id="KW-0378">Hydrolase</keyword>
<reference evidence="2 3" key="1">
    <citation type="submission" date="2019-11" db="EMBL/GenBank/DDBJ databases">
        <title>Whole genome sequence of a plant growth promoting strain Serratia marcescens BTL07 isolated from the rhizoplane of Chili (Capsicum annuum).</title>
        <authorList>
            <person name="Dutta S."/>
            <person name="Khatun A."/>
            <person name="Gupta D.R."/>
            <person name="Surovy M.Z."/>
            <person name="Rahman M.M."/>
            <person name="Mahmud N.U."/>
            <person name="Emes R."/>
            <person name="Warry A."/>
            <person name="West H."/>
            <person name="Clarke M.L."/>
            <person name="Islam M.T."/>
        </authorList>
    </citation>
    <scope>NUCLEOTIDE SEQUENCE [LARGE SCALE GENOMIC DNA]</scope>
    <source>
        <strain evidence="2 3">BTL07</strain>
    </source>
</reference>